<reference evidence="11" key="2">
    <citation type="submission" date="2025-09" db="UniProtKB">
        <authorList>
            <consortium name="Ensembl"/>
        </authorList>
    </citation>
    <scope>IDENTIFICATION</scope>
</reference>
<accession>A0A8D0B920</accession>
<evidence type="ECO:0000256" key="8">
    <source>
        <dbReference type="ARBA" id="ARBA00023157"/>
    </source>
</evidence>
<dbReference type="GO" id="GO:0005615">
    <property type="term" value="C:extracellular space"/>
    <property type="evidence" value="ECO:0007669"/>
    <property type="project" value="TreeGrafter"/>
</dbReference>
<name>A0A8D0B920_SALMN</name>
<keyword evidence="12" id="KW-1185">Reference proteome</keyword>
<dbReference type="GO" id="GO:0006955">
    <property type="term" value="P:immune response"/>
    <property type="evidence" value="ECO:0007669"/>
    <property type="project" value="TreeGrafter"/>
</dbReference>
<keyword evidence="5" id="KW-0391">Immunity</keyword>
<dbReference type="InterPro" id="IPR037055">
    <property type="entry name" value="MHC_I-like_Ag-recog_sf"/>
</dbReference>
<evidence type="ECO:0000256" key="6">
    <source>
        <dbReference type="ARBA" id="ARBA00022989"/>
    </source>
</evidence>
<dbReference type="InterPro" id="IPR011162">
    <property type="entry name" value="MHC_I/II-like_Ag-recog"/>
</dbReference>
<dbReference type="AlphaFoldDB" id="A0A8D0B920"/>
<dbReference type="Ensembl" id="ENSSMRT00000005363.1">
    <property type="protein sequence ID" value="ENSSMRP00000004546.1"/>
    <property type="gene ID" value="ENSSMRG00000003744.1"/>
</dbReference>
<keyword evidence="7" id="KW-0472">Membrane</keyword>
<evidence type="ECO:0000256" key="9">
    <source>
        <dbReference type="ARBA" id="ARBA00023180"/>
    </source>
</evidence>
<dbReference type="Proteomes" id="UP000694421">
    <property type="component" value="Unplaced"/>
</dbReference>
<dbReference type="GO" id="GO:0009897">
    <property type="term" value="C:external side of plasma membrane"/>
    <property type="evidence" value="ECO:0007669"/>
    <property type="project" value="TreeGrafter"/>
</dbReference>
<evidence type="ECO:0000256" key="7">
    <source>
        <dbReference type="ARBA" id="ARBA00023136"/>
    </source>
</evidence>
<evidence type="ECO:0000256" key="3">
    <source>
        <dbReference type="ARBA" id="ARBA00022692"/>
    </source>
</evidence>
<reference evidence="11" key="1">
    <citation type="submission" date="2025-08" db="UniProtKB">
        <authorList>
            <consortium name="Ensembl"/>
        </authorList>
    </citation>
    <scope>IDENTIFICATION</scope>
</reference>
<keyword evidence="2" id="KW-0490">MHC I</keyword>
<keyword evidence="3" id="KW-0812">Transmembrane</keyword>
<dbReference type="Pfam" id="PF00129">
    <property type="entry name" value="MHC_I"/>
    <property type="match status" value="1"/>
</dbReference>
<proteinExistence type="predicted"/>
<evidence type="ECO:0000256" key="5">
    <source>
        <dbReference type="ARBA" id="ARBA00022859"/>
    </source>
</evidence>
<keyword evidence="4" id="KW-0732">Signal</keyword>
<organism evidence="11 12">
    <name type="scientific">Salvator merianae</name>
    <name type="common">Argentine black and white tegu</name>
    <name type="synonym">Tupinambis merianae</name>
    <dbReference type="NCBI Taxonomy" id="96440"/>
    <lineage>
        <taxon>Eukaryota</taxon>
        <taxon>Metazoa</taxon>
        <taxon>Chordata</taxon>
        <taxon>Craniata</taxon>
        <taxon>Vertebrata</taxon>
        <taxon>Euteleostomi</taxon>
        <taxon>Lepidosauria</taxon>
        <taxon>Squamata</taxon>
        <taxon>Bifurcata</taxon>
        <taxon>Unidentata</taxon>
        <taxon>Episquamata</taxon>
        <taxon>Laterata</taxon>
        <taxon>Teiioidea</taxon>
        <taxon>Teiidae</taxon>
        <taxon>Salvator</taxon>
    </lineage>
</organism>
<keyword evidence="9" id="KW-0325">Glycoprotein</keyword>
<sequence length="155" mass="17562">MNKLKSIGPNTEPWGTHFLLPSTPGIVRLLLLSGPVCSSSHSLQYFYTGISEPGQGLPQFIVVGYVDGQLFVQYDSNTKQMLPQVSWIKDNEDSNYWDRETGNMRGDEPVFSNNINIAKNRYNQTGGEWRLGVAKMPPPVLSPAWREHFLIFFLK</sequence>
<dbReference type="InterPro" id="IPR011161">
    <property type="entry name" value="MHC_I-like_Ag-recog"/>
</dbReference>
<dbReference type="InterPro" id="IPR050208">
    <property type="entry name" value="MHC_class-I_related"/>
</dbReference>
<dbReference type="PANTHER" id="PTHR16675">
    <property type="entry name" value="MHC CLASS I-RELATED"/>
    <property type="match status" value="1"/>
</dbReference>
<keyword evidence="8" id="KW-1015">Disulfide bond</keyword>
<protein>
    <recommendedName>
        <fullName evidence="10">MHC class I-like antigen recognition-like domain-containing protein</fullName>
    </recommendedName>
</protein>
<dbReference type="Gene3D" id="3.30.500.10">
    <property type="entry name" value="MHC class I-like antigen recognition-like"/>
    <property type="match status" value="1"/>
</dbReference>
<evidence type="ECO:0000313" key="12">
    <source>
        <dbReference type="Proteomes" id="UP000694421"/>
    </source>
</evidence>
<dbReference type="GeneTree" id="ENSGT01150000286995"/>
<dbReference type="GO" id="GO:0042612">
    <property type="term" value="C:MHC class I protein complex"/>
    <property type="evidence" value="ECO:0007669"/>
    <property type="project" value="UniProtKB-KW"/>
</dbReference>
<evidence type="ECO:0000313" key="11">
    <source>
        <dbReference type="Ensembl" id="ENSSMRP00000004546.1"/>
    </source>
</evidence>
<evidence type="ECO:0000256" key="1">
    <source>
        <dbReference type="ARBA" id="ARBA00004479"/>
    </source>
</evidence>
<dbReference type="PANTHER" id="PTHR16675:SF242">
    <property type="entry name" value="MAJOR HISTOCOMPATIBILITY COMPLEX CLASS I-RELATED GENE PROTEIN"/>
    <property type="match status" value="1"/>
</dbReference>
<dbReference type="GO" id="GO:0002474">
    <property type="term" value="P:antigen processing and presentation of peptide antigen via MHC class I"/>
    <property type="evidence" value="ECO:0007669"/>
    <property type="project" value="UniProtKB-KW"/>
</dbReference>
<comment type="subcellular location">
    <subcellularLocation>
        <location evidence="1">Membrane</location>
        <topology evidence="1">Single-pass type I membrane protein</topology>
    </subcellularLocation>
</comment>
<dbReference type="SUPFAM" id="SSF54452">
    <property type="entry name" value="MHC antigen-recognition domain"/>
    <property type="match status" value="1"/>
</dbReference>
<evidence type="ECO:0000259" key="10">
    <source>
        <dbReference type="Pfam" id="PF00129"/>
    </source>
</evidence>
<evidence type="ECO:0000256" key="2">
    <source>
        <dbReference type="ARBA" id="ARBA00022451"/>
    </source>
</evidence>
<keyword evidence="6" id="KW-1133">Transmembrane helix</keyword>
<evidence type="ECO:0000256" key="4">
    <source>
        <dbReference type="ARBA" id="ARBA00022729"/>
    </source>
</evidence>
<feature type="domain" description="MHC class I-like antigen recognition-like" evidence="10">
    <location>
        <begin position="40"/>
        <end position="127"/>
    </location>
</feature>